<sequence length="176" mass="18933">MTNTTTTHPTVATDSGEAAEDVPNLGAHRAAELLTDRFGINVDPDILIELARTGLIPTAGTYKGHQLYNGQALAAFTDRDALERACDVGRLLTRDQAAAHLRIRTCDIAHLVRSGRLTPATYVCSSQQPRSWGPQVPLYRAGDLEELLAAPGIDWEAVRATPAGRRSPLAALPTRT</sequence>
<accession>A0A1I1UUM9</accession>
<dbReference type="OrthoDB" id="3467309at2"/>
<gene>
    <name evidence="1" type="ORF">SAMN05421773_12723</name>
</gene>
<proteinExistence type="predicted"/>
<dbReference type="RefSeq" id="WP_093841616.1">
    <property type="nucleotide sequence ID" value="NZ_FOLM01000027.1"/>
</dbReference>
<name>A0A1I1UUM9_9ACTN</name>
<dbReference type="STRING" id="910347.SAMN05421773_12723"/>
<evidence type="ECO:0000313" key="1">
    <source>
        <dbReference type="EMBL" id="SFD74522.1"/>
    </source>
</evidence>
<evidence type="ECO:0008006" key="3">
    <source>
        <dbReference type="Google" id="ProtNLM"/>
    </source>
</evidence>
<keyword evidence="2" id="KW-1185">Reference proteome</keyword>
<dbReference type="Proteomes" id="UP000199207">
    <property type="component" value="Unassembled WGS sequence"/>
</dbReference>
<organism evidence="1 2">
    <name type="scientific">Streptomyces aidingensis</name>
    <dbReference type="NCBI Taxonomy" id="910347"/>
    <lineage>
        <taxon>Bacteria</taxon>
        <taxon>Bacillati</taxon>
        <taxon>Actinomycetota</taxon>
        <taxon>Actinomycetes</taxon>
        <taxon>Kitasatosporales</taxon>
        <taxon>Streptomycetaceae</taxon>
        <taxon>Streptomyces</taxon>
    </lineage>
</organism>
<dbReference type="EMBL" id="FOLM01000027">
    <property type="protein sequence ID" value="SFD74522.1"/>
    <property type="molecule type" value="Genomic_DNA"/>
</dbReference>
<evidence type="ECO:0000313" key="2">
    <source>
        <dbReference type="Proteomes" id="UP000199207"/>
    </source>
</evidence>
<reference evidence="1 2" key="1">
    <citation type="submission" date="2016-10" db="EMBL/GenBank/DDBJ databases">
        <authorList>
            <person name="de Groot N.N."/>
        </authorList>
    </citation>
    <scope>NUCLEOTIDE SEQUENCE [LARGE SCALE GENOMIC DNA]</scope>
    <source>
        <strain evidence="1 2">CGMCC 4.5739</strain>
    </source>
</reference>
<protein>
    <recommendedName>
        <fullName evidence="3">Helix-turn-helix domain-containing protein</fullName>
    </recommendedName>
</protein>
<dbReference type="AlphaFoldDB" id="A0A1I1UUM9"/>